<dbReference type="OrthoDB" id="3348320at2759"/>
<dbReference type="EMBL" id="SSOP01000032">
    <property type="protein sequence ID" value="KAB5593701.1"/>
    <property type="molecule type" value="Genomic_DNA"/>
</dbReference>
<evidence type="ECO:0000313" key="1">
    <source>
        <dbReference type="EMBL" id="KAB5593701.1"/>
    </source>
</evidence>
<keyword evidence="2" id="KW-1185">Reference proteome</keyword>
<organism evidence="1 2">
    <name type="scientific">Ceratobasidium theobromae</name>
    <dbReference type="NCBI Taxonomy" id="1582974"/>
    <lineage>
        <taxon>Eukaryota</taxon>
        <taxon>Fungi</taxon>
        <taxon>Dikarya</taxon>
        <taxon>Basidiomycota</taxon>
        <taxon>Agaricomycotina</taxon>
        <taxon>Agaricomycetes</taxon>
        <taxon>Cantharellales</taxon>
        <taxon>Ceratobasidiaceae</taxon>
        <taxon>Ceratobasidium</taxon>
    </lineage>
</organism>
<sequence>MFATIILIGFELISKHLKNNLPPKRLPIIIVVAGGAISTLLFKNRKTTKDVDFWAPDRETNYIVSEAGRAVAKRLDYDPFWLNSNMSIFIDTKHTHIGFLERAIAQNVTLYESEQIMVYAADWRYQLAQKLIRIEMLRMGAVRSAQLSDVVYLTRAVLDLEERWEIRKSTVRNWYRYTRGIKDDTFDEVNYEFYDLFGTSVFV</sequence>
<gene>
    <name evidence="1" type="ORF">CTheo_2884</name>
</gene>
<comment type="caution">
    <text evidence="1">The sequence shown here is derived from an EMBL/GenBank/DDBJ whole genome shotgun (WGS) entry which is preliminary data.</text>
</comment>
<name>A0A5N5QQ81_9AGAM</name>
<evidence type="ECO:0000313" key="2">
    <source>
        <dbReference type="Proteomes" id="UP000383932"/>
    </source>
</evidence>
<dbReference type="Proteomes" id="UP000383932">
    <property type="component" value="Unassembled WGS sequence"/>
</dbReference>
<accession>A0A5N5QQ81</accession>
<protein>
    <submittedName>
        <fullName evidence="1">Uncharacterized protein</fullName>
    </submittedName>
</protein>
<proteinExistence type="predicted"/>
<dbReference type="AlphaFoldDB" id="A0A5N5QQ81"/>
<reference evidence="1 2" key="1">
    <citation type="journal article" date="2019" name="Fungal Biol. Biotechnol.">
        <title>Draft genome sequence of fastidious pathogen Ceratobasidium theobromae, which causes vascular-streak dieback in Theobroma cacao.</title>
        <authorList>
            <person name="Ali S.S."/>
            <person name="Asman A."/>
            <person name="Shao J."/>
            <person name="Firmansyah A.P."/>
            <person name="Susilo A.W."/>
            <person name="Rosmana A."/>
            <person name="McMahon P."/>
            <person name="Junaid M."/>
            <person name="Guest D."/>
            <person name="Kheng T.Y."/>
            <person name="Meinhardt L.W."/>
            <person name="Bailey B.A."/>
        </authorList>
    </citation>
    <scope>NUCLEOTIDE SEQUENCE [LARGE SCALE GENOMIC DNA]</scope>
    <source>
        <strain evidence="1 2">CT2</strain>
    </source>
</reference>